<organism evidence="2 3">
    <name type="scientific">Candidatus Terrybacteria bacterium RIFCSPLOWO2_01_FULL_40_23</name>
    <dbReference type="NCBI Taxonomy" id="1802366"/>
    <lineage>
        <taxon>Bacteria</taxon>
        <taxon>Candidatus Terryibacteriota</taxon>
    </lineage>
</organism>
<comment type="caution">
    <text evidence="2">The sequence shown here is derived from an EMBL/GenBank/DDBJ whole genome shotgun (WGS) entry which is preliminary data.</text>
</comment>
<sequence>MKKGQAINLVSFEARDSIRFEMLSIFVLRIGVTIFLMFLGMLIFMLTSLGYVISIKSGIEHQVEIWTNLEQNTENSTVKQDIKYVTALMQDSAKLVKDDFFWSAKIESVVKSLPPSIHLLTFSGAQTQKQIIMGGIAPTRNDVLVAKDELSKLPFVSEVKSPLNNVIPEKNINFSFTLILK</sequence>
<protein>
    <recommendedName>
        <fullName evidence="4">Fimbrial assembly protein</fullName>
    </recommendedName>
</protein>
<dbReference type="AlphaFoldDB" id="A0A1G2PQU1"/>
<evidence type="ECO:0008006" key="4">
    <source>
        <dbReference type="Google" id="ProtNLM"/>
    </source>
</evidence>
<dbReference type="EMBL" id="MHSW01000031">
    <property type="protein sequence ID" value="OHA50694.1"/>
    <property type="molecule type" value="Genomic_DNA"/>
</dbReference>
<dbReference type="Proteomes" id="UP000176951">
    <property type="component" value="Unassembled WGS sequence"/>
</dbReference>
<evidence type="ECO:0000313" key="2">
    <source>
        <dbReference type="EMBL" id="OHA50694.1"/>
    </source>
</evidence>
<evidence type="ECO:0000313" key="3">
    <source>
        <dbReference type="Proteomes" id="UP000176951"/>
    </source>
</evidence>
<proteinExistence type="predicted"/>
<evidence type="ECO:0000256" key="1">
    <source>
        <dbReference type="SAM" id="Phobius"/>
    </source>
</evidence>
<name>A0A1G2PQU1_9BACT</name>
<keyword evidence="1" id="KW-1133">Transmembrane helix</keyword>
<accession>A0A1G2PQU1</accession>
<keyword evidence="1" id="KW-0472">Membrane</keyword>
<reference evidence="2 3" key="1">
    <citation type="journal article" date="2016" name="Nat. Commun.">
        <title>Thousands of microbial genomes shed light on interconnected biogeochemical processes in an aquifer system.</title>
        <authorList>
            <person name="Anantharaman K."/>
            <person name="Brown C.T."/>
            <person name="Hug L.A."/>
            <person name="Sharon I."/>
            <person name="Castelle C.J."/>
            <person name="Probst A.J."/>
            <person name="Thomas B.C."/>
            <person name="Singh A."/>
            <person name="Wilkins M.J."/>
            <person name="Karaoz U."/>
            <person name="Brodie E.L."/>
            <person name="Williams K.H."/>
            <person name="Hubbard S.S."/>
            <person name="Banfield J.F."/>
        </authorList>
    </citation>
    <scope>NUCLEOTIDE SEQUENCE [LARGE SCALE GENOMIC DNA]</scope>
</reference>
<feature type="transmembrane region" description="Helical" evidence="1">
    <location>
        <begin position="26"/>
        <end position="53"/>
    </location>
</feature>
<keyword evidence="1" id="KW-0812">Transmembrane</keyword>
<gene>
    <name evidence="2" type="ORF">A3A97_02110</name>
</gene>